<evidence type="ECO:0000313" key="2">
    <source>
        <dbReference type="Proteomes" id="UP000619457"/>
    </source>
</evidence>
<protein>
    <recommendedName>
        <fullName evidence="3">Transcription elongation factor</fullName>
    </recommendedName>
</protein>
<sequence>MDKIEIKKALIELEKNNLDHASMTHEDFLSQNQLKRDDVIDFDDRSHYKESEGLANSLDHQIHEHEAHLKTLENIPFTASTVVEPGAVICLNDRRMVVAVAKPSFILGGHHYLPISTDAPIYKLLEGKKKGDRFSFNGRDFTISDIY</sequence>
<gene>
    <name evidence="1" type="ORF">GCM10007049_13980</name>
</gene>
<reference evidence="1" key="2">
    <citation type="submission" date="2020-09" db="EMBL/GenBank/DDBJ databases">
        <authorList>
            <person name="Sun Q."/>
            <person name="Kim S."/>
        </authorList>
    </citation>
    <scope>NUCLEOTIDE SEQUENCE</scope>
    <source>
        <strain evidence="1">KCTC 12368</strain>
    </source>
</reference>
<dbReference type="RefSeq" id="WP_018472045.1">
    <property type="nucleotide sequence ID" value="NZ_BMWX01000002.1"/>
</dbReference>
<organism evidence="1 2">
    <name type="scientific">Echinicola pacifica</name>
    <dbReference type="NCBI Taxonomy" id="346377"/>
    <lineage>
        <taxon>Bacteria</taxon>
        <taxon>Pseudomonadati</taxon>
        <taxon>Bacteroidota</taxon>
        <taxon>Cytophagia</taxon>
        <taxon>Cytophagales</taxon>
        <taxon>Cyclobacteriaceae</taxon>
        <taxon>Echinicola</taxon>
    </lineage>
</organism>
<evidence type="ECO:0008006" key="3">
    <source>
        <dbReference type="Google" id="ProtNLM"/>
    </source>
</evidence>
<dbReference type="Proteomes" id="UP000619457">
    <property type="component" value="Unassembled WGS sequence"/>
</dbReference>
<keyword evidence="2" id="KW-1185">Reference proteome</keyword>
<comment type="caution">
    <text evidence="1">The sequence shown here is derived from an EMBL/GenBank/DDBJ whole genome shotgun (WGS) entry which is preliminary data.</text>
</comment>
<accession>A0A918PTN3</accession>
<dbReference type="EMBL" id="BMWX01000002">
    <property type="protein sequence ID" value="GGZ22376.1"/>
    <property type="molecule type" value="Genomic_DNA"/>
</dbReference>
<dbReference type="AlphaFoldDB" id="A0A918PTN3"/>
<name>A0A918PTN3_9BACT</name>
<evidence type="ECO:0000313" key="1">
    <source>
        <dbReference type="EMBL" id="GGZ22376.1"/>
    </source>
</evidence>
<reference evidence="1" key="1">
    <citation type="journal article" date="2014" name="Int. J. Syst. Evol. Microbiol.">
        <title>Complete genome sequence of Corynebacterium casei LMG S-19264T (=DSM 44701T), isolated from a smear-ripened cheese.</title>
        <authorList>
            <consortium name="US DOE Joint Genome Institute (JGI-PGF)"/>
            <person name="Walter F."/>
            <person name="Albersmeier A."/>
            <person name="Kalinowski J."/>
            <person name="Ruckert C."/>
        </authorList>
    </citation>
    <scope>NUCLEOTIDE SEQUENCE</scope>
    <source>
        <strain evidence="1">KCTC 12368</strain>
    </source>
</reference>
<proteinExistence type="predicted"/>